<evidence type="ECO:0000313" key="1">
    <source>
        <dbReference type="EMBL" id="CAG8731871.1"/>
    </source>
</evidence>
<accession>A0A9N9IE45</accession>
<feature type="non-terminal residue" evidence="1">
    <location>
        <position position="1"/>
    </location>
</feature>
<dbReference type="AlphaFoldDB" id="A0A9N9IE45"/>
<reference evidence="1" key="1">
    <citation type="submission" date="2021-06" db="EMBL/GenBank/DDBJ databases">
        <authorList>
            <person name="Kallberg Y."/>
            <person name="Tangrot J."/>
            <person name="Rosling A."/>
        </authorList>
    </citation>
    <scope>NUCLEOTIDE SEQUENCE</scope>
    <source>
        <strain evidence="1">UK204</strain>
    </source>
</reference>
<keyword evidence="2" id="KW-1185">Reference proteome</keyword>
<organism evidence="1 2">
    <name type="scientific">Funneliformis caledonium</name>
    <dbReference type="NCBI Taxonomy" id="1117310"/>
    <lineage>
        <taxon>Eukaryota</taxon>
        <taxon>Fungi</taxon>
        <taxon>Fungi incertae sedis</taxon>
        <taxon>Mucoromycota</taxon>
        <taxon>Glomeromycotina</taxon>
        <taxon>Glomeromycetes</taxon>
        <taxon>Glomerales</taxon>
        <taxon>Glomeraceae</taxon>
        <taxon>Funneliformis</taxon>
    </lineage>
</organism>
<name>A0A9N9IE45_9GLOM</name>
<sequence>RRKGISKMKMMLESMESMVASDLAMASVSLDMVDLTLIFLDLALMYFLFAAVSSECIQSKILKNLLIAAFAPLKRQRHG</sequence>
<protein>
    <submittedName>
        <fullName evidence="1">10891_t:CDS:1</fullName>
    </submittedName>
</protein>
<dbReference type="Proteomes" id="UP000789570">
    <property type="component" value="Unassembled WGS sequence"/>
</dbReference>
<dbReference type="EMBL" id="CAJVPQ010012498">
    <property type="protein sequence ID" value="CAG8731871.1"/>
    <property type="molecule type" value="Genomic_DNA"/>
</dbReference>
<evidence type="ECO:0000313" key="2">
    <source>
        <dbReference type="Proteomes" id="UP000789570"/>
    </source>
</evidence>
<gene>
    <name evidence="1" type="ORF">FCALED_LOCUS15035</name>
</gene>
<proteinExistence type="predicted"/>
<comment type="caution">
    <text evidence="1">The sequence shown here is derived from an EMBL/GenBank/DDBJ whole genome shotgun (WGS) entry which is preliminary data.</text>
</comment>